<dbReference type="GeneID" id="108426221"/>
<keyword evidence="2" id="KW-1133">Transmembrane helix</keyword>
<feature type="region of interest" description="Disordered" evidence="1">
    <location>
        <begin position="264"/>
        <end position="292"/>
    </location>
</feature>
<organism evidence="5 6">
    <name type="scientific">Pygocentrus nattereri</name>
    <name type="common">Red-bellied piranha</name>
    <dbReference type="NCBI Taxonomy" id="42514"/>
    <lineage>
        <taxon>Eukaryota</taxon>
        <taxon>Metazoa</taxon>
        <taxon>Chordata</taxon>
        <taxon>Craniata</taxon>
        <taxon>Vertebrata</taxon>
        <taxon>Euteleostomi</taxon>
        <taxon>Actinopterygii</taxon>
        <taxon>Neopterygii</taxon>
        <taxon>Teleostei</taxon>
        <taxon>Ostariophysi</taxon>
        <taxon>Characiformes</taxon>
        <taxon>Characoidei</taxon>
        <taxon>Pygocentrus</taxon>
    </lineage>
</organism>
<dbReference type="PANTHER" id="PTHR36129:SF2">
    <property type="entry name" value="RICIN B LECTIN DOMAIN-CONTAINING PROTEIN"/>
    <property type="match status" value="1"/>
</dbReference>
<reference evidence="5" key="2">
    <citation type="submission" date="2025-08" db="UniProtKB">
        <authorList>
            <consortium name="Ensembl"/>
        </authorList>
    </citation>
    <scope>IDENTIFICATION</scope>
</reference>
<keyword evidence="3" id="KW-0732">Signal</keyword>
<dbReference type="SUPFAM" id="SSF50370">
    <property type="entry name" value="Ricin B-like lectins"/>
    <property type="match status" value="1"/>
</dbReference>
<keyword evidence="6" id="KW-1185">Reference proteome</keyword>
<dbReference type="InterPro" id="IPR035992">
    <property type="entry name" value="Ricin_B-like_lectins"/>
</dbReference>
<dbReference type="PANTHER" id="PTHR36129">
    <property type="entry name" value="ORGANIC SOLUTE TRANSPORTER SUBUNIT BETA-RELATED"/>
    <property type="match status" value="1"/>
</dbReference>
<sequence length="331" mass="36872">MEGGGEWKKVCTLTLTALFIREVAGLSMRNEQLEKCVQVQEGQAHSSVSLEDCQPGLALQEWRWSSESQTLRNPQTGKCLTAIQIKEHENVGLLTCRPAENEGQAWSCSKKGHLTLHGKGLHLSAHHDSSNVFLSMDRGKNSKWRTLIKQTVCEEEEETDRVPEKTGPRIIAKIRLWQPPVDYGLSPSMATEPAQISSAVPEANSSINASLNQLSMEYGIEWKVTMLVLSSLALLLGLVILILNIYQNRTRKTVVVLKSYSSNEAVSQPGSPVPSERAPLTKHPMRPPRSPSIQRGEILVEWKDGSVTPLFDTYLTSQTNNFQLHRNKNVV</sequence>
<accession>A0A3B4CC22</accession>
<dbReference type="Ensembl" id="ENSPNAT00000000891.2">
    <property type="protein sequence ID" value="ENSPNAP00000007999.1"/>
    <property type="gene ID" value="ENSPNAG00000013661.2"/>
</dbReference>
<dbReference type="Proteomes" id="UP001501920">
    <property type="component" value="Chromosome 20"/>
</dbReference>
<dbReference type="Pfam" id="PF00652">
    <property type="entry name" value="Ricin_B_lectin"/>
    <property type="match status" value="1"/>
</dbReference>
<dbReference type="Gene3D" id="2.80.10.50">
    <property type="match status" value="1"/>
</dbReference>
<evidence type="ECO:0000256" key="3">
    <source>
        <dbReference type="SAM" id="SignalP"/>
    </source>
</evidence>
<protein>
    <recommendedName>
        <fullName evidence="4">Ricin B lectin domain-containing protein</fullName>
    </recommendedName>
</protein>
<feature type="signal peptide" evidence="3">
    <location>
        <begin position="1"/>
        <end position="25"/>
    </location>
</feature>
<name>A0A3B4CC22_PYGNA</name>
<dbReference type="InterPro" id="IPR000772">
    <property type="entry name" value="Ricin_B_lectin"/>
</dbReference>
<dbReference type="RefSeq" id="XP_017551039.1">
    <property type="nucleotide sequence ID" value="XM_017695550.2"/>
</dbReference>
<evidence type="ECO:0000313" key="6">
    <source>
        <dbReference type="Proteomes" id="UP001501920"/>
    </source>
</evidence>
<dbReference type="InterPro" id="IPR052678">
    <property type="entry name" value="OST-beta_subunit"/>
</dbReference>
<proteinExistence type="predicted"/>
<feature type="transmembrane region" description="Helical" evidence="2">
    <location>
        <begin position="222"/>
        <end position="243"/>
    </location>
</feature>
<keyword evidence="2" id="KW-0812">Transmembrane</keyword>
<dbReference type="SMART" id="SM00458">
    <property type="entry name" value="RICIN"/>
    <property type="match status" value="1"/>
</dbReference>
<dbReference type="AlphaFoldDB" id="A0A3B4CC22"/>
<dbReference type="OMA" id="QEWRWLP"/>
<feature type="domain" description="Ricin B lectin" evidence="4">
    <location>
        <begin position="22"/>
        <end position="147"/>
    </location>
</feature>
<evidence type="ECO:0000313" key="5">
    <source>
        <dbReference type="Ensembl" id="ENSPNAP00000007999.1"/>
    </source>
</evidence>
<feature type="chain" id="PRO_5017180115" description="Ricin B lectin domain-containing protein" evidence="3">
    <location>
        <begin position="26"/>
        <end position="331"/>
    </location>
</feature>
<dbReference type="OrthoDB" id="9899510at2759"/>
<evidence type="ECO:0000256" key="1">
    <source>
        <dbReference type="SAM" id="MobiDB-lite"/>
    </source>
</evidence>
<dbReference type="GeneTree" id="ENSGT00530000067979"/>
<evidence type="ECO:0000256" key="2">
    <source>
        <dbReference type="SAM" id="Phobius"/>
    </source>
</evidence>
<reference evidence="5" key="3">
    <citation type="submission" date="2025-09" db="UniProtKB">
        <authorList>
            <consortium name="Ensembl"/>
        </authorList>
    </citation>
    <scope>IDENTIFICATION</scope>
</reference>
<keyword evidence="2" id="KW-0472">Membrane</keyword>
<reference evidence="5 6" key="1">
    <citation type="submission" date="2020-10" db="EMBL/GenBank/DDBJ databases">
        <title>Pygocentrus nattereri (red-bellied piranha) genome, fPygNat1, primary haplotype.</title>
        <authorList>
            <person name="Myers G."/>
            <person name="Meyer A."/>
            <person name="Karagic N."/>
            <person name="Pippel M."/>
            <person name="Winkler S."/>
            <person name="Tracey A."/>
            <person name="Wood J."/>
            <person name="Formenti G."/>
            <person name="Howe K."/>
            <person name="Fedrigo O."/>
            <person name="Jarvis E.D."/>
        </authorList>
    </citation>
    <scope>NUCLEOTIDE SEQUENCE [LARGE SCALE GENOMIC DNA]</scope>
</reference>
<dbReference type="PROSITE" id="PS50231">
    <property type="entry name" value="RICIN_B_LECTIN"/>
    <property type="match status" value="1"/>
</dbReference>
<evidence type="ECO:0000259" key="4">
    <source>
        <dbReference type="SMART" id="SM00458"/>
    </source>
</evidence>